<dbReference type="PRINTS" id="PR00371">
    <property type="entry name" value="FPNCR"/>
</dbReference>
<feature type="binding site" evidence="9">
    <location>
        <begin position="102"/>
        <end position="111"/>
    </location>
    <ligand>
        <name>FMN</name>
        <dbReference type="ChEBI" id="CHEBI:58210"/>
    </ligand>
</feature>
<dbReference type="AlphaFoldDB" id="A0A0M8MY60"/>
<dbReference type="GO" id="GO:0160246">
    <property type="term" value="F:NADPH-iron-sulfur [2Fe-2S] protein oxidoreductase activity"/>
    <property type="evidence" value="ECO:0007669"/>
    <property type="project" value="InterPro"/>
</dbReference>
<comment type="function">
    <text evidence="9">NADPH-dependent reductase which is a central component of the cytosolic iron-sulfur (Fe-S) protein assembly (CIA) machinery. Transfers electrons from NADPH via its FAD and FMN prosthetic groups to the [2Fe-2S] cluster of DRE2, another key component of the CIA machinery. In turn, this reduced cluster provides electrons for assembly of cytosolic iron-sulfur cluster proteins. Positively controls H(2)O(2)-induced cell death.</text>
</comment>
<evidence type="ECO:0000256" key="1">
    <source>
        <dbReference type="ARBA" id="ARBA00001917"/>
    </source>
</evidence>
<evidence type="ECO:0000259" key="10">
    <source>
        <dbReference type="PROSITE" id="PS50902"/>
    </source>
</evidence>
<dbReference type="GO" id="GO:0005829">
    <property type="term" value="C:cytosol"/>
    <property type="evidence" value="ECO:0007669"/>
    <property type="project" value="TreeGrafter"/>
</dbReference>
<keyword evidence="8 9" id="KW-0560">Oxidoreductase</keyword>
<feature type="binding site" evidence="9">
    <location>
        <position position="353"/>
    </location>
    <ligand>
        <name>FAD</name>
        <dbReference type="ChEBI" id="CHEBI:57692"/>
    </ligand>
</feature>
<evidence type="ECO:0000256" key="6">
    <source>
        <dbReference type="ARBA" id="ARBA00022827"/>
    </source>
</evidence>
<keyword evidence="5 9" id="KW-0288">FMN</keyword>
<keyword evidence="13" id="KW-1185">Reference proteome</keyword>
<dbReference type="Gene3D" id="3.40.50.80">
    <property type="entry name" value="Nucleotide-binding domain of ferredoxin-NADP reductase (FNR) module"/>
    <property type="match status" value="1"/>
</dbReference>
<dbReference type="GO" id="GO:0050661">
    <property type="term" value="F:NADP binding"/>
    <property type="evidence" value="ECO:0007669"/>
    <property type="project" value="UniProtKB-UniRule"/>
</dbReference>
<comment type="subcellular location">
    <subcellularLocation>
        <location evidence="9">Cytoplasm</location>
    </subcellularLocation>
    <subcellularLocation>
        <location evidence="9">Mitochondrion</location>
    </subcellularLocation>
    <text evidence="9">Relocalizes to mitochondria after H(2)O(2) exposure.</text>
</comment>
<dbReference type="GO" id="GO:0005739">
    <property type="term" value="C:mitochondrion"/>
    <property type="evidence" value="ECO:0007669"/>
    <property type="project" value="UniProtKB-SubCell"/>
</dbReference>
<dbReference type="EMBL" id="LGAV01000001">
    <property type="protein sequence ID" value="KOS16120.1"/>
    <property type="molecule type" value="Genomic_DNA"/>
</dbReference>
<dbReference type="Pfam" id="PF00258">
    <property type="entry name" value="Flavodoxin_1"/>
    <property type="match status" value="1"/>
</dbReference>
<dbReference type="PANTHER" id="PTHR19384:SF10">
    <property type="entry name" value="NADPH-DEPENDENT DIFLAVIN OXIDOREDUCTASE 1"/>
    <property type="match status" value="1"/>
</dbReference>
<dbReference type="InterPro" id="IPR039261">
    <property type="entry name" value="FNR_nucleotide-bd"/>
</dbReference>
<keyword evidence="3 9" id="KW-0963">Cytoplasm</keyword>
<dbReference type="SUPFAM" id="SSF52343">
    <property type="entry name" value="Ferredoxin reductase-like, C-terminal NADP-linked domain"/>
    <property type="match status" value="1"/>
</dbReference>
<dbReference type="GeneID" id="28729781"/>
<dbReference type="InterPro" id="IPR003097">
    <property type="entry name" value="CysJ-like_FAD-binding"/>
</dbReference>
<name>A0A0M8MY60_9BASI</name>
<dbReference type="GO" id="GO:0016651">
    <property type="term" value="F:oxidoreductase activity, acting on NAD(P)H"/>
    <property type="evidence" value="ECO:0007669"/>
    <property type="project" value="UniProtKB-UniRule"/>
</dbReference>
<dbReference type="InterPro" id="IPR017938">
    <property type="entry name" value="Riboflavin_synthase-like_b-brl"/>
</dbReference>
<dbReference type="STRING" id="77020.A0A0M8MY60"/>
<comment type="caution">
    <text evidence="12">The sequence shown here is derived from an EMBL/GenBank/DDBJ whole genome shotgun (WGS) entry which is preliminary data.</text>
</comment>
<dbReference type="Gene3D" id="2.40.30.10">
    <property type="entry name" value="Translation factors"/>
    <property type="match status" value="1"/>
</dbReference>
<keyword evidence="6 9" id="KW-0274">FAD</keyword>
<feature type="binding site" evidence="9">
    <location>
        <begin position="383"/>
        <end position="386"/>
    </location>
    <ligand>
        <name>FAD</name>
        <dbReference type="ChEBI" id="CHEBI:57692"/>
    </ligand>
</feature>
<dbReference type="HAMAP" id="MF_03178">
    <property type="entry name" value="NDOR1"/>
    <property type="match status" value="1"/>
</dbReference>
<protein>
    <recommendedName>
        <fullName evidence="9">NADPH-dependent diflavin oxidoreductase 1</fullName>
        <ecNumber evidence="9">1.18.1.-</ecNumber>
    </recommendedName>
    <alternativeName>
        <fullName evidence="9">NADPH-dependent FMN and FAD-containing oxidoreductase</fullName>
    </alternativeName>
</protein>
<evidence type="ECO:0000256" key="8">
    <source>
        <dbReference type="ARBA" id="ARBA00023002"/>
    </source>
</evidence>
<dbReference type="PROSITE" id="PS51384">
    <property type="entry name" value="FAD_FR"/>
    <property type="match status" value="1"/>
</dbReference>
<dbReference type="Gene3D" id="3.40.50.360">
    <property type="match status" value="1"/>
</dbReference>
<dbReference type="Pfam" id="PF00175">
    <property type="entry name" value="NAD_binding_1"/>
    <property type="match status" value="1"/>
</dbReference>
<evidence type="ECO:0000313" key="13">
    <source>
        <dbReference type="Proteomes" id="UP000037751"/>
    </source>
</evidence>
<feature type="binding site" evidence="9">
    <location>
        <begin position="64"/>
        <end position="67"/>
    </location>
    <ligand>
        <name>FMN</name>
        <dbReference type="ChEBI" id="CHEBI:58210"/>
    </ligand>
</feature>
<evidence type="ECO:0000256" key="9">
    <source>
        <dbReference type="HAMAP-Rule" id="MF_03178"/>
    </source>
</evidence>
<dbReference type="InterPro" id="IPR001094">
    <property type="entry name" value="Flavdoxin-like"/>
</dbReference>
<comment type="catalytic activity">
    <reaction evidence="9">
        <text>2 oxidized [2Fe-2S]-[protein] + NADPH = 2 reduced [2Fe-2S]-[protein] + NADP(+) + H(+)</text>
        <dbReference type="Rhea" id="RHEA:67716"/>
        <dbReference type="Rhea" id="RHEA-COMP:17327"/>
        <dbReference type="Rhea" id="RHEA-COMP:17328"/>
        <dbReference type="ChEBI" id="CHEBI:15378"/>
        <dbReference type="ChEBI" id="CHEBI:33737"/>
        <dbReference type="ChEBI" id="CHEBI:33738"/>
        <dbReference type="ChEBI" id="CHEBI:57783"/>
        <dbReference type="ChEBI" id="CHEBI:58349"/>
    </reaction>
</comment>
<reference evidence="12 13" key="1">
    <citation type="submission" date="2015-07" db="EMBL/GenBank/DDBJ databases">
        <title>Draft Genome Sequence of Malassezia furfur CBS1878 and Malassezia pachydermatis CBS1879.</title>
        <authorList>
            <person name="Triana S."/>
            <person name="Ohm R."/>
            <person name="Gonzalez A."/>
            <person name="DeCock H."/>
            <person name="Restrepo S."/>
            <person name="Celis A."/>
        </authorList>
    </citation>
    <scope>NUCLEOTIDE SEQUENCE [LARGE SCALE GENOMIC DNA]</scope>
    <source>
        <strain evidence="12 13">CBS 1879</strain>
    </source>
</reference>
<dbReference type="VEuPathDB" id="FungiDB:Malapachy_3436"/>
<evidence type="ECO:0000256" key="3">
    <source>
        <dbReference type="ARBA" id="ARBA00022490"/>
    </source>
</evidence>
<comment type="cofactor">
    <cofactor evidence="2 9">
        <name>FAD</name>
        <dbReference type="ChEBI" id="CHEBI:57692"/>
    </cofactor>
</comment>
<evidence type="ECO:0000259" key="11">
    <source>
        <dbReference type="PROSITE" id="PS51384"/>
    </source>
</evidence>
<proteinExistence type="inferred from homology"/>
<dbReference type="InterPro" id="IPR029039">
    <property type="entry name" value="Flavoprotein-like_sf"/>
</dbReference>
<dbReference type="InterPro" id="IPR001709">
    <property type="entry name" value="Flavoprot_Pyr_Nucl_cyt_Rdtase"/>
</dbReference>
<feature type="binding site" evidence="9">
    <location>
        <position position="620"/>
    </location>
    <ligand>
        <name>FAD</name>
        <dbReference type="ChEBI" id="CHEBI:57692"/>
    </ligand>
</feature>
<dbReference type="InterPro" id="IPR028879">
    <property type="entry name" value="NDOR1"/>
</dbReference>
<evidence type="ECO:0000256" key="2">
    <source>
        <dbReference type="ARBA" id="ARBA00001974"/>
    </source>
</evidence>
<dbReference type="GO" id="GO:0050660">
    <property type="term" value="F:flavin adenine dinucleotide binding"/>
    <property type="evidence" value="ECO:0007669"/>
    <property type="project" value="UniProtKB-UniRule"/>
</dbReference>
<dbReference type="PANTHER" id="PTHR19384">
    <property type="entry name" value="NITRIC OXIDE SYNTHASE-RELATED"/>
    <property type="match status" value="1"/>
</dbReference>
<keyword evidence="9" id="KW-0496">Mitochondrion</keyword>
<dbReference type="Pfam" id="PF00667">
    <property type="entry name" value="FAD_binding_1"/>
    <property type="match status" value="1"/>
</dbReference>
<keyword evidence="7 9" id="KW-0521">NADP</keyword>
<dbReference type="PRINTS" id="PR00369">
    <property type="entry name" value="FLAVODOXIN"/>
</dbReference>
<feature type="binding site" evidence="9">
    <location>
        <begin position="17"/>
        <end position="22"/>
    </location>
    <ligand>
        <name>FMN</name>
        <dbReference type="ChEBI" id="CHEBI:58210"/>
    </ligand>
</feature>
<feature type="binding site" evidence="9">
    <location>
        <position position="137"/>
    </location>
    <ligand>
        <name>FMN</name>
        <dbReference type="ChEBI" id="CHEBI:58210"/>
    </ligand>
</feature>
<organism evidence="12 13">
    <name type="scientific">Malassezia pachydermatis</name>
    <dbReference type="NCBI Taxonomy" id="77020"/>
    <lineage>
        <taxon>Eukaryota</taxon>
        <taxon>Fungi</taxon>
        <taxon>Dikarya</taxon>
        <taxon>Basidiomycota</taxon>
        <taxon>Ustilaginomycotina</taxon>
        <taxon>Malasseziomycetes</taxon>
        <taxon>Malasseziales</taxon>
        <taxon>Malasseziaceae</taxon>
        <taxon>Malassezia</taxon>
    </lineage>
</organism>
<dbReference type="Proteomes" id="UP000037751">
    <property type="component" value="Unassembled WGS sequence"/>
</dbReference>
<dbReference type="OrthoDB" id="1856718at2759"/>
<feature type="domain" description="FAD-binding FR-type" evidence="11">
    <location>
        <begin position="198"/>
        <end position="444"/>
    </location>
</feature>
<feature type="binding site" evidence="9">
    <location>
        <begin position="545"/>
        <end position="549"/>
    </location>
    <ligand>
        <name>NADP(+)</name>
        <dbReference type="ChEBI" id="CHEBI:58349"/>
    </ligand>
</feature>
<feature type="binding site" evidence="9">
    <location>
        <begin position="539"/>
        <end position="540"/>
    </location>
    <ligand>
        <name>NADP(+)</name>
        <dbReference type="ChEBI" id="CHEBI:58349"/>
    </ligand>
</feature>
<accession>A0A0M8MY60</accession>
<dbReference type="RefSeq" id="XP_017993752.1">
    <property type="nucleotide sequence ID" value="XM_018137905.1"/>
</dbReference>
<gene>
    <name evidence="9" type="primary">TAH18</name>
    <name evidence="12" type="ORF">Malapachy_3436</name>
</gene>
<dbReference type="InterPro" id="IPR017927">
    <property type="entry name" value="FAD-bd_FR_type"/>
</dbReference>
<evidence type="ECO:0000256" key="5">
    <source>
        <dbReference type="ARBA" id="ARBA00022643"/>
    </source>
</evidence>
<dbReference type="EC" id="1.18.1.-" evidence="9"/>
<evidence type="ECO:0000256" key="4">
    <source>
        <dbReference type="ARBA" id="ARBA00022630"/>
    </source>
</evidence>
<dbReference type="InterPro" id="IPR023173">
    <property type="entry name" value="NADPH_Cyt_P450_Rdtase_alpha"/>
</dbReference>
<keyword evidence="4 9" id="KW-0285">Flavoprotein</keyword>
<dbReference type="GO" id="GO:0010181">
    <property type="term" value="F:FMN binding"/>
    <property type="evidence" value="ECO:0007669"/>
    <property type="project" value="UniProtKB-UniRule"/>
</dbReference>
<dbReference type="SUPFAM" id="SSF52218">
    <property type="entry name" value="Flavoproteins"/>
    <property type="match status" value="1"/>
</dbReference>
<comment type="cofactor">
    <cofactor evidence="1 9">
        <name>FMN</name>
        <dbReference type="ChEBI" id="CHEBI:58210"/>
    </cofactor>
</comment>
<feature type="domain" description="Flavodoxin-like" evidence="10">
    <location>
        <begin position="11"/>
        <end position="155"/>
    </location>
</feature>
<comment type="caution">
    <text evidence="9">Lacks conserved residue(s) required for the propagation of feature annotation.</text>
</comment>
<dbReference type="Gene3D" id="1.20.990.10">
    <property type="entry name" value="NADPH-cytochrome p450 Reductase, Chain A, domain 3"/>
    <property type="match status" value="1"/>
</dbReference>
<comment type="similarity">
    <text evidence="9">Belongs to the NADPH-dependent diflavin oxidoreductase NDOR1 family.</text>
</comment>
<dbReference type="SUPFAM" id="SSF63380">
    <property type="entry name" value="Riboflavin synthase domain-like"/>
    <property type="match status" value="1"/>
</dbReference>
<sequence length="620" mass="69163">MAEAVETTPTLTVLYATETGNAEDLAVRIAHLAYRYHVSARVCNMADYDKAALVDETCVVFVVSTTGNGEFPASARTFWRFLLRKGLPGDILSDVTFATVGLGDSTYTRFCWAARMLNQRLKDLGAVEWLEAGEADEQHELGLDGDLLPWLDQLAERMANDLADPPGRTPLPSDTLLPPRVDVQVSATAPAEPLPKVPGTVSTTLKANVRMTDDSHFQDVRLLTFALPPDVPRPAYRAGDVACIMPGNDPQKVEHLLARLGWLKDADSALALHNRDPYRPFPPALAQEVQHGSLTLRRLLTWHLDPFSVPRRSFFAMLQHFSPTDHMEHRRLVEFLQPGDGTDDMYDYAQRVRRTMAEVLHEFKSVQIPVSYVMDVFPLMRERQYSIASGPSWYPDSIQLAVAVVQYKTRIQQPRQGIASTWLAHLEPGAQVPVRIQAGTLLAPAQPTTPILMIGPGTGISPLRSLVQERYAAQASGAVTVIAGCRYAAKDGLFFDEWKQLATGHSPEIPSLSTLTLQDQPRKDDAATPAPLTLYVAASRDQPHKVYVQDVLREHGAEIWDLMHQQRGIAYLCGTSGKMPEQVRQAMIDVFVTHGHMNEDQAKRYMTTLETEKRWQEECW</sequence>
<dbReference type="InterPro" id="IPR001433">
    <property type="entry name" value="OxRdtase_FAD/NAD-bd"/>
</dbReference>
<evidence type="ECO:0000313" key="12">
    <source>
        <dbReference type="EMBL" id="KOS16120.1"/>
    </source>
</evidence>
<dbReference type="InterPro" id="IPR008254">
    <property type="entry name" value="Flavodoxin/NO_synth"/>
</dbReference>
<dbReference type="GO" id="GO:0016226">
    <property type="term" value="P:iron-sulfur cluster assembly"/>
    <property type="evidence" value="ECO:0007669"/>
    <property type="project" value="UniProtKB-UniRule"/>
</dbReference>
<comment type="subunit">
    <text evidence="9">Interacts with DRE2; as part of the cytosolic iron-sulfur (Fe-S) protein assembly (CIA) machinery.</text>
</comment>
<comment type="similarity">
    <text evidence="9">In the C-terminal section; belongs to the flavoprotein pyridine nucleotide cytochrome reductase family.</text>
</comment>
<evidence type="ECO:0000256" key="7">
    <source>
        <dbReference type="ARBA" id="ARBA00022857"/>
    </source>
</evidence>
<comment type="similarity">
    <text evidence="9">In the N-terminal section; belongs to the flavodoxin family.</text>
</comment>
<dbReference type="PROSITE" id="PS50902">
    <property type="entry name" value="FLAVODOXIN_LIKE"/>
    <property type="match status" value="1"/>
</dbReference>
<feature type="binding site" evidence="9">
    <location>
        <position position="458"/>
    </location>
    <ligand>
        <name>NADP(+)</name>
        <dbReference type="ChEBI" id="CHEBI:58349"/>
    </ligand>
</feature>